<evidence type="ECO:0000256" key="8">
    <source>
        <dbReference type="ARBA" id="ARBA00022989"/>
    </source>
</evidence>
<dbReference type="GO" id="GO:0032580">
    <property type="term" value="C:Golgi cisterna membrane"/>
    <property type="evidence" value="ECO:0007669"/>
    <property type="project" value="UniProtKB-SubCell"/>
</dbReference>
<evidence type="ECO:0000256" key="6">
    <source>
        <dbReference type="ARBA" id="ARBA00022692"/>
    </source>
</evidence>
<dbReference type="GO" id="GO:0000139">
    <property type="term" value="C:Golgi membrane"/>
    <property type="evidence" value="ECO:0007669"/>
    <property type="project" value="UniProtKB-SubCell"/>
</dbReference>
<dbReference type="EMBL" id="VSWD01000008">
    <property type="protein sequence ID" value="KAK3095876.1"/>
    <property type="molecule type" value="Genomic_DNA"/>
</dbReference>
<keyword evidence="7" id="KW-0735">Signal-anchor</keyword>
<gene>
    <name evidence="15" type="ORF">FSP39_020195</name>
</gene>
<keyword evidence="8 12" id="KW-1133">Transmembrane helix</keyword>
<name>A0AA88Y7A0_PINIB</name>
<evidence type="ECO:0000313" key="15">
    <source>
        <dbReference type="EMBL" id="KAK3095876.1"/>
    </source>
</evidence>
<sequence>MEKLYRDFVLIALLFIIVTFILNFAPILKSCVDDKREKMRHLPCEKQTHKIDRKKSYLAGSVWDTDSGDDRIVQQMNLHKYRDIVIAADDFNEPLGNDKFIKDECYYQNCKLIRGHEHGSTPDARIFNTNVNLNGLKQFYRTPEQVWILYILEGPLATPDYFLFDNIFNWTATYRWDSTIVAPYEKWVSFNNGTKPIKKNYANGKTKQCAIFVSNCDTTNRRLAYVRELQKHIDVDIYGSCGNKRCDRTDENKCFDMLSRDYKFYLAFENSNCRDYITEKFFRNGLMQDVLPVVMGAHPTEYKRAAPPNSYLHVENFTSPEDLAKFLHKLDKNDDLYNKYFQWKGSGSFINTKFWCRLCALLNYPKMPHLSVKHLHSWWRTPSVCIRDDQRWSDT</sequence>
<dbReference type="PANTHER" id="PTHR48438:SF1">
    <property type="entry name" value="ALPHA-(1,3)-FUCOSYLTRANSFERASE C-RELATED"/>
    <property type="match status" value="1"/>
</dbReference>
<feature type="transmembrane region" description="Helical" evidence="12">
    <location>
        <begin position="7"/>
        <end position="28"/>
    </location>
</feature>
<dbReference type="AlphaFoldDB" id="A0AA88Y7A0"/>
<comment type="caution">
    <text evidence="15">The sequence shown here is derived from an EMBL/GenBank/DDBJ whole genome shotgun (WGS) entry which is preliminary data.</text>
</comment>
<keyword evidence="10 12" id="KW-0472">Membrane</keyword>
<dbReference type="PANTHER" id="PTHR48438">
    <property type="entry name" value="ALPHA-(1,3)-FUCOSYLTRANSFERASE C-RELATED"/>
    <property type="match status" value="1"/>
</dbReference>
<keyword evidence="16" id="KW-1185">Reference proteome</keyword>
<keyword evidence="4 12" id="KW-0328">Glycosyltransferase</keyword>
<dbReference type="InterPro" id="IPR031481">
    <property type="entry name" value="Glyco_tran_10_N"/>
</dbReference>
<feature type="domain" description="Fucosyltransferase C-terminal" evidence="13">
    <location>
        <begin position="203"/>
        <end position="378"/>
    </location>
</feature>
<comment type="similarity">
    <text evidence="3 12">Belongs to the glycosyltransferase 10 family.</text>
</comment>
<dbReference type="InterPro" id="IPR001503">
    <property type="entry name" value="Glyco_trans_10"/>
</dbReference>
<dbReference type="Pfam" id="PF17039">
    <property type="entry name" value="Glyco_tran_10_N"/>
    <property type="match status" value="1"/>
</dbReference>
<feature type="domain" description="Fucosyltransferase N-terminal" evidence="14">
    <location>
        <begin position="99"/>
        <end position="184"/>
    </location>
</feature>
<organism evidence="15 16">
    <name type="scientific">Pinctada imbricata</name>
    <name type="common">Atlantic pearl-oyster</name>
    <name type="synonym">Pinctada martensii</name>
    <dbReference type="NCBI Taxonomy" id="66713"/>
    <lineage>
        <taxon>Eukaryota</taxon>
        <taxon>Metazoa</taxon>
        <taxon>Spiralia</taxon>
        <taxon>Lophotrochozoa</taxon>
        <taxon>Mollusca</taxon>
        <taxon>Bivalvia</taxon>
        <taxon>Autobranchia</taxon>
        <taxon>Pteriomorphia</taxon>
        <taxon>Pterioida</taxon>
        <taxon>Pterioidea</taxon>
        <taxon>Pteriidae</taxon>
        <taxon>Pinctada</taxon>
    </lineage>
</organism>
<evidence type="ECO:0000256" key="10">
    <source>
        <dbReference type="ARBA" id="ARBA00023136"/>
    </source>
</evidence>
<comment type="pathway">
    <text evidence="2">Protein modification; protein glycosylation.</text>
</comment>
<evidence type="ECO:0000256" key="3">
    <source>
        <dbReference type="ARBA" id="ARBA00008919"/>
    </source>
</evidence>
<keyword evidence="11" id="KW-0325">Glycoprotein</keyword>
<evidence type="ECO:0000256" key="11">
    <source>
        <dbReference type="ARBA" id="ARBA00023180"/>
    </source>
</evidence>
<dbReference type="Gene3D" id="3.40.50.11660">
    <property type="entry name" value="Glycosyl transferase family 10, C-terminal domain"/>
    <property type="match status" value="1"/>
</dbReference>
<evidence type="ECO:0000256" key="5">
    <source>
        <dbReference type="ARBA" id="ARBA00022679"/>
    </source>
</evidence>
<keyword evidence="5 12" id="KW-0808">Transferase</keyword>
<evidence type="ECO:0000256" key="4">
    <source>
        <dbReference type="ARBA" id="ARBA00022676"/>
    </source>
</evidence>
<dbReference type="Pfam" id="PF00852">
    <property type="entry name" value="Glyco_transf_10"/>
    <property type="match status" value="1"/>
</dbReference>
<evidence type="ECO:0000259" key="14">
    <source>
        <dbReference type="Pfam" id="PF17039"/>
    </source>
</evidence>
<keyword evidence="6 12" id="KW-0812">Transmembrane</keyword>
<accession>A0AA88Y7A0</accession>
<evidence type="ECO:0000256" key="2">
    <source>
        <dbReference type="ARBA" id="ARBA00004922"/>
    </source>
</evidence>
<keyword evidence="9 12" id="KW-0333">Golgi apparatus</keyword>
<evidence type="ECO:0000256" key="7">
    <source>
        <dbReference type="ARBA" id="ARBA00022968"/>
    </source>
</evidence>
<evidence type="ECO:0000256" key="12">
    <source>
        <dbReference type="RuleBase" id="RU003832"/>
    </source>
</evidence>
<evidence type="ECO:0000313" key="16">
    <source>
        <dbReference type="Proteomes" id="UP001186944"/>
    </source>
</evidence>
<dbReference type="InterPro" id="IPR038577">
    <property type="entry name" value="GT10-like_C_sf"/>
</dbReference>
<dbReference type="EC" id="2.4.1.-" evidence="12"/>
<protein>
    <recommendedName>
        <fullName evidence="12">Fucosyltransferase</fullName>
        <ecNumber evidence="12">2.4.1.-</ecNumber>
    </recommendedName>
</protein>
<proteinExistence type="inferred from homology"/>
<evidence type="ECO:0000259" key="13">
    <source>
        <dbReference type="Pfam" id="PF00852"/>
    </source>
</evidence>
<comment type="subcellular location">
    <subcellularLocation>
        <location evidence="1">Golgi apparatus membrane</location>
        <topology evidence="1">Single-pass type II membrane protein</topology>
    </subcellularLocation>
    <subcellularLocation>
        <location evidence="12">Golgi apparatus</location>
        <location evidence="12">Golgi stack membrane</location>
        <topology evidence="12">Single-pass type II membrane protein</topology>
    </subcellularLocation>
</comment>
<dbReference type="FunFam" id="3.40.50.11660:FF:000004">
    <property type="entry name" value="Glycoprotein 3-alpha-L-fucosyltransferase A"/>
    <property type="match status" value="1"/>
</dbReference>
<evidence type="ECO:0000256" key="9">
    <source>
        <dbReference type="ARBA" id="ARBA00023034"/>
    </source>
</evidence>
<dbReference type="SUPFAM" id="SSF53756">
    <property type="entry name" value="UDP-Glycosyltransferase/glycogen phosphorylase"/>
    <property type="match status" value="1"/>
</dbReference>
<dbReference type="GO" id="GO:0008417">
    <property type="term" value="F:fucosyltransferase activity"/>
    <property type="evidence" value="ECO:0007669"/>
    <property type="project" value="InterPro"/>
</dbReference>
<dbReference type="Proteomes" id="UP001186944">
    <property type="component" value="Unassembled WGS sequence"/>
</dbReference>
<reference evidence="15" key="1">
    <citation type="submission" date="2019-08" db="EMBL/GenBank/DDBJ databases">
        <title>The improved chromosome-level genome for the pearl oyster Pinctada fucata martensii using PacBio sequencing and Hi-C.</title>
        <authorList>
            <person name="Zheng Z."/>
        </authorList>
    </citation>
    <scope>NUCLEOTIDE SEQUENCE</scope>
    <source>
        <strain evidence="15">ZZ-2019</strain>
        <tissue evidence="15">Adductor muscle</tissue>
    </source>
</reference>
<evidence type="ECO:0000256" key="1">
    <source>
        <dbReference type="ARBA" id="ARBA00004323"/>
    </source>
</evidence>
<dbReference type="InterPro" id="IPR055270">
    <property type="entry name" value="Glyco_tran_10_C"/>
</dbReference>